<dbReference type="GO" id="GO:0003964">
    <property type="term" value="F:RNA-directed DNA polymerase activity"/>
    <property type="evidence" value="ECO:0007669"/>
    <property type="project" value="UniProtKB-KW"/>
</dbReference>
<comment type="caution">
    <text evidence="8">The sequence shown here is derived from an EMBL/GenBank/DDBJ whole genome shotgun (WGS) entry which is preliminary data.</text>
</comment>
<organism evidence="8 9">
    <name type="scientific">Mucuna pruriens</name>
    <name type="common">Velvet bean</name>
    <name type="synonym">Dolichos pruriens</name>
    <dbReference type="NCBI Taxonomy" id="157652"/>
    <lineage>
        <taxon>Eukaryota</taxon>
        <taxon>Viridiplantae</taxon>
        <taxon>Streptophyta</taxon>
        <taxon>Embryophyta</taxon>
        <taxon>Tracheophyta</taxon>
        <taxon>Spermatophyta</taxon>
        <taxon>Magnoliopsida</taxon>
        <taxon>eudicotyledons</taxon>
        <taxon>Gunneridae</taxon>
        <taxon>Pentapetalae</taxon>
        <taxon>rosids</taxon>
        <taxon>fabids</taxon>
        <taxon>Fabales</taxon>
        <taxon>Fabaceae</taxon>
        <taxon>Papilionoideae</taxon>
        <taxon>50 kb inversion clade</taxon>
        <taxon>NPAAA clade</taxon>
        <taxon>indigoferoid/millettioid clade</taxon>
        <taxon>Phaseoleae</taxon>
        <taxon>Mucuna</taxon>
    </lineage>
</organism>
<keyword evidence="9" id="KW-1185">Reference proteome</keyword>
<dbReference type="AlphaFoldDB" id="A0A371EIC7"/>
<reference evidence="8" key="1">
    <citation type="submission" date="2018-05" db="EMBL/GenBank/DDBJ databases">
        <title>Draft genome of Mucuna pruriens seed.</title>
        <authorList>
            <person name="Nnadi N.E."/>
            <person name="Vos R."/>
            <person name="Hasami M.H."/>
            <person name="Devisetty U.K."/>
            <person name="Aguiy J.C."/>
        </authorList>
    </citation>
    <scope>NUCLEOTIDE SEQUENCE [LARGE SCALE GENOMIC DNA]</scope>
    <source>
        <strain evidence="8">JCA_2017</strain>
    </source>
</reference>
<dbReference type="InterPro" id="IPR043502">
    <property type="entry name" value="DNA/RNA_pol_sf"/>
</dbReference>
<keyword evidence="6" id="KW-0695">RNA-directed DNA polymerase</keyword>
<proteinExistence type="predicted"/>
<keyword evidence="3" id="KW-0540">Nuclease</keyword>
<keyword evidence="5" id="KW-0378">Hydrolase</keyword>
<gene>
    <name evidence="8" type="primary">pol</name>
    <name evidence="8" type="ORF">CR513_55561</name>
</gene>
<evidence type="ECO:0000259" key="7">
    <source>
        <dbReference type="Pfam" id="PF17917"/>
    </source>
</evidence>
<evidence type="ECO:0000256" key="1">
    <source>
        <dbReference type="ARBA" id="ARBA00022679"/>
    </source>
</evidence>
<dbReference type="OrthoDB" id="1933708at2759"/>
<dbReference type="SUPFAM" id="SSF56672">
    <property type="entry name" value="DNA/RNA polymerases"/>
    <property type="match status" value="1"/>
</dbReference>
<name>A0A371EIC7_MUCPR</name>
<dbReference type="GO" id="GO:0004519">
    <property type="term" value="F:endonuclease activity"/>
    <property type="evidence" value="ECO:0007669"/>
    <property type="project" value="UniProtKB-KW"/>
</dbReference>
<dbReference type="PANTHER" id="PTHR35046">
    <property type="entry name" value="ZINC KNUCKLE (CCHC-TYPE) FAMILY PROTEIN"/>
    <property type="match status" value="1"/>
</dbReference>
<feature type="domain" description="Reverse transcriptase RNase H-like" evidence="7">
    <location>
        <begin position="59"/>
        <end position="158"/>
    </location>
</feature>
<evidence type="ECO:0000256" key="3">
    <source>
        <dbReference type="ARBA" id="ARBA00022722"/>
    </source>
</evidence>
<accession>A0A371EIC7</accession>
<feature type="non-terminal residue" evidence="8">
    <location>
        <position position="233"/>
    </location>
</feature>
<dbReference type="STRING" id="157652.A0A371EIC7"/>
<dbReference type="CDD" id="cd09274">
    <property type="entry name" value="RNase_HI_RT_Ty3"/>
    <property type="match status" value="1"/>
</dbReference>
<feature type="non-terminal residue" evidence="8">
    <location>
        <position position="1"/>
    </location>
</feature>
<keyword evidence="4" id="KW-0255">Endonuclease</keyword>
<dbReference type="Pfam" id="PF17917">
    <property type="entry name" value="RT_RNaseH"/>
    <property type="match status" value="1"/>
</dbReference>
<dbReference type="EMBL" id="QJKJ01013750">
    <property type="protein sequence ID" value="RDX65756.1"/>
    <property type="molecule type" value="Genomic_DNA"/>
</dbReference>
<evidence type="ECO:0000313" key="9">
    <source>
        <dbReference type="Proteomes" id="UP000257109"/>
    </source>
</evidence>
<sequence length="233" mass="27143">GILCTEDGLVWGNRLDRSVPPVPTYLGFEESKSTKVNCGCLGRIVLGCYTNVSLLCLPNFDKAFEIECDVSRIGIGAALLQESKPIAYFSEKLSGATLNYFSYDKELYALVKTLQIWQYYLWPREFIIHFDHQSLKFLKSQGKLQKRHAKWLEFIEMFPYVIEYKNGKENTMADALSRRYVLLTSLQTKLLGFEIIKDLYVWNSCSKHAFGDYYRHDEFLFKKNKLCVYLLLM</sequence>
<keyword evidence="1" id="KW-0808">Transferase</keyword>
<protein>
    <submittedName>
        <fullName evidence="8">Retrovirus-related Pol polyprotein</fullName>
    </submittedName>
</protein>
<dbReference type="GO" id="GO:0016787">
    <property type="term" value="F:hydrolase activity"/>
    <property type="evidence" value="ECO:0007669"/>
    <property type="project" value="UniProtKB-KW"/>
</dbReference>
<evidence type="ECO:0000313" key="8">
    <source>
        <dbReference type="EMBL" id="RDX65756.1"/>
    </source>
</evidence>
<evidence type="ECO:0000256" key="4">
    <source>
        <dbReference type="ARBA" id="ARBA00022759"/>
    </source>
</evidence>
<dbReference type="Proteomes" id="UP000257109">
    <property type="component" value="Unassembled WGS sequence"/>
</dbReference>
<dbReference type="InterPro" id="IPR041373">
    <property type="entry name" value="RT_RNaseH"/>
</dbReference>
<evidence type="ECO:0000256" key="5">
    <source>
        <dbReference type="ARBA" id="ARBA00022801"/>
    </source>
</evidence>
<keyword evidence="2" id="KW-0548">Nucleotidyltransferase</keyword>
<evidence type="ECO:0000256" key="2">
    <source>
        <dbReference type="ARBA" id="ARBA00022695"/>
    </source>
</evidence>
<dbReference type="PANTHER" id="PTHR35046:SF9">
    <property type="entry name" value="RNA-DIRECTED DNA POLYMERASE"/>
    <property type="match status" value="1"/>
</dbReference>
<evidence type="ECO:0000256" key="6">
    <source>
        <dbReference type="ARBA" id="ARBA00022918"/>
    </source>
</evidence>